<proteinExistence type="predicted"/>
<dbReference type="Proteomes" id="UP001486808">
    <property type="component" value="Unassembled WGS sequence"/>
</dbReference>
<dbReference type="RefSeq" id="WP_353389955.1">
    <property type="nucleotide sequence ID" value="NZ_BAABWD010000006.1"/>
</dbReference>
<reference evidence="7 8" key="1">
    <citation type="submission" date="2024-04" db="EMBL/GenBank/DDBJ databases">
        <title>Draft genome sequence of Halopseudomonas sabulinigri NBRC 116187.</title>
        <authorList>
            <person name="Miyakawa T."/>
            <person name="Kusuya Y."/>
            <person name="Miura T."/>
        </authorList>
    </citation>
    <scope>NUCLEOTIDE SEQUENCE [LARGE SCALE GENOMIC DNA]</scope>
    <source>
        <strain evidence="7 8">4NH20-0042</strain>
    </source>
</reference>
<keyword evidence="8" id="KW-1185">Reference proteome</keyword>
<evidence type="ECO:0000256" key="4">
    <source>
        <dbReference type="ARBA" id="ARBA00022679"/>
    </source>
</evidence>
<comment type="caution">
    <text evidence="7">The sequence shown here is derived from an EMBL/GenBank/DDBJ whole genome shotgun (WGS) entry which is preliminary data.</text>
</comment>
<evidence type="ECO:0000313" key="7">
    <source>
        <dbReference type="EMBL" id="GAA6133035.1"/>
    </source>
</evidence>
<sequence>MSQHWAQIGERGSLLGMQLLVWIQRHLGRWPFQLVLWPVMLWYFLSHGTARRASCDYWRRLEPALASRPLRLYWRSFAHFMSFGNTLMDKVAGWSAPVADERLCGDGVARFAQALESGQGGLVLVAHHGNLDIANAMAERHPQLDLLVLMHTRNAGKFNLLLEQVTGRPRPQILEVTEITPATAQMLDERIAAGGFVVIAADRPPVNGGRQRELDFLGAPATFPEGPFWLAALLRCPLYTLSCVRVGERFRIRFAAFDDTRQLPRKAREQWLAEAMQRYADILAGWVREQPLQWYNFFPFWLAEKHESDKHPH</sequence>
<keyword evidence="3" id="KW-0997">Cell inner membrane</keyword>
<evidence type="ECO:0000256" key="3">
    <source>
        <dbReference type="ARBA" id="ARBA00022519"/>
    </source>
</evidence>
<gene>
    <name evidence="7" type="ORF">NBRC116187_33950</name>
</gene>
<accession>A0ABP9ZUD2</accession>
<evidence type="ECO:0000256" key="6">
    <source>
        <dbReference type="ARBA" id="ARBA00023315"/>
    </source>
</evidence>
<protein>
    <recommendedName>
        <fullName evidence="9">Glycosyl transferase</fullName>
    </recommendedName>
</protein>
<evidence type="ECO:0000256" key="2">
    <source>
        <dbReference type="ARBA" id="ARBA00022475"/>
    </source>
</evidence>
<dbReference type="InterPro" id="IPR004960">
    <property type="entry name" value="LipA_acyltrans"/>
</dbReference>
<evidence type="ECO:0000256" key="5">
    <source>
        <dbReference type="ARBA" id="ARBA00023136"/>
    </source>
</evidence>
<keyword evidence="6" id="KW-0012">Acyltransferase</keyword>
<dbReference type="EMBL" id="BAABWD010000006">
    <property type="protein sequence ID" value="GAA6133035.1"/>
    <property type="molecule type" value="Genomic_DNA"/>
</dbReference>
<name>A0ABP9ZUD2_9GAMM</name>
<evidence type="ECO:0008006" key="9">
    <source>
        <dbReference type="Google" id="ProtNLM"/>
    </source>
</evidence>
<organism evidence="7 8">
    <name type="scientific">Halopseudomonas sabulinigri</name>
    <dbReference type="NCBI Taxonomy" id="472181"/>
    <lineage>
        <taxon>Bacteria</taxon>
        <taxon>Pseudomonadati</taxon>
        <taxon>Pseudomonadota</taxon>
        <taxon>Gammaproteobacteria</taxon>
        <taxon>Pseudomonadales</taxon>
        <taxon>Pseudomonadaceae</taxon>
        <taxon>Halopseudomonas</taxon>
    </lineage>
</organism>
<comment type="subcellular location">
    <subcellularLocation>
        <location evidence="1">Cell inner membrane</location>
    </subcellularLocation>
</comment>
<dbReference type="CDD" id="cd07984">
    <property type="entry name" value="LPLAT_LABLAT-like"/>
    <property type="match status" value="1"/>
</dbReference>
<keyword evidence="2" id="KW-1003">Cell membrane</keyword>
<evidence type="ECO:0000313" key="8">
    <source>
        <dbReference type="Proteomes" id="UP001486808"/>
    </source>
</evidence>
<dbReference type="Pfam" id="PF03279">
    <property type="entry name" value="Lip_A_acyltrans"/>
    <property type="match status" value="1"/>
</dbReference>
<keyword evidence="5" id="KW-0472">Membrane</keyword>
<dbReference type="PANTHER" id="PTHR30606">
    <property type="entry name" value="LIPID A BIOSYNTHESIS LAUROYL ACYLTRANSFERASE"/>
    <property type="match status" value="1"/>
</dbReference>
<dbReference type="PANTHER" id="PTHR30606:SF9">
    <property type="entry name" value="LIPID A BIOSYNTHESIS LAUROYLTRANSFERASE"/>
    <property type="match status" value="1"/>
</dbReference>
<evidence type="ECO:0000256" key="1">
    <source>
        <dbReference type="ARBA" id="ARBA00004533"/>
    </source>
</evidence>
<keyword evidence="4" id="KW-0808">Transferase</keyword>